<name>A0ACC3S952_9PEZI</name>
<evidence type="ECO:0000313" key="1">
    <source>
        <dbReference type="EMBL" id="KAK8198651.1"/>
    </source>
</evidence>
<sequence>MVNKNNGRAERRLPIQQLVVLGICRSGEPVALTSVFPYLPAMIASLNVRENEIGKWAGIAVSVFSLAQCVTAIAWGRASDRWGRKPIILLGLTSTMITSVLWGFSTSLTMAIVVRILAGAGNGNVGIIRTTVAEMVPWKELQPRAFSIMPLVWNIGSIFGPTLGGALANPYNIEPGQKVREDAGLLERFPYALPNLVAAVLFLVGITTGILFLDESLETQRNRRDYGRDLGRLISFSVKSAFHRVAHFARRGRADEYEPLLKPNGHGAESDEETLTAAETKKPALPPPSMKEVLNRQSVLNLVVYAFLALHNLGFDQLLPIFMHHPPQDHSPANPDYVPPFKFSGGFGLNSAQIGFLFTLYGVSGMIIQFGIFPPIARKYGVVRCLRWVSVALPFIYFVVPFTALLPDKSSQQVVVFIIMILKGFCTTFAFPCSTILLTNSASSLRVLGTLNGVATSVSAIGRAAGPAIGGSTFTLGVKHGWVIAPWWLLAAIAALAAIPVFWVVEGEGFGGDDEVEDSDDEEESEVEDEARIRRKSSALPTALEEVGEEQEEGYGTLAPLSRTNTASSAALTVGAGDDETESMGTPQGPSRRGSEIRRRSSRRMSIPIGMGNGISRRYSSNLGQSLGSAGSFGG</sequence>
<protein>
    <submittedName>
        <fullName evidence="1">Uncharacterized protein</fullName>
    </submittedName>
</protein>
<gene>
    <name evidence="1" type="ORF">M8818_006518</name>
</gene>
<comment type="caution">
    <text evidence="1">The sequence shown here is derived from an EMBL/GenBank/DDBJ whole genome shotgun (WGS) entry which is preliminary data.</text>
</comment>
<proteinExistence type="predicted"/>
<evidence type="ECO:0000313" key="2">
    <source>
        <dbReference type="Proteomes" id="UP001320706"/>
    </source>
</evidence>
<organism evidence="1 2">
    <name type="scientific">Zalaria obscura</name>
    <dbReference type="NCBI Taxonomy" id="2024903"/>
    <lineage>
        <taxon>Eukaryota</taxon>
        <taxon>Fungi</taxon>
        <taxon>Dikarya</taxon>
        <taxon>Ascomycota</taxon>
        <taxon>Pezizomycotina</taxon>
        <taxon>Dothideomycetes</taxon>
        <taxon>Dothideomycetidae</taxon>
        <taxon>Dothideales</taxon>
        <taxon>Zalariaceae</taxon>
        <taxon>Zalaria</taxon>
    </lineage>
</organism>
<keyword evidence="2" id="KW-1185">Reference proteome</keyword>
<reference evidence="1" key="1">
    <citation type="submission" date="2024-02" db="EMBL/GenBank/DDBJ databases">
        <title>Metagenome Assembled Genome of Zalaria obscura JY119.</title>
        <authorList>
            <person name="Vighnesh L."/>
            <person name="Jagadeeshwari U."/>
            <person name="Venkata Ramana C."/>
            <person name="Sasikala C."/>
        </authorList>
    </citation>
    <scope>NUCLEOTIDE SEQUENCE</scope>
    <source>
        <strain evidence="1">JY119</strain>
    </source>
</reference>
<dbReference type="EMBL" id="JAMKPW020000040">
    <property type="protein sequence ID" value="KAK8198651.1"/>
    <property type="molecule type" value="Genomic_DNA"/>
</dbReference>
<dbReference type="Proteomes" id="UP001320706">
    <property type="component" value="Unassembled WGS sequence"/>
</dbReference>
<accession>A0ACC3S952</accession>